<protein>
    <submittedName>
        <fullName evidence="3">Uncharacterized protein</fullName>
    </submittedName>
</protein>
<evidence type="ECO:0000256" key="1">
    <source>
        <dbReference type="SAM" id="MobiDB-lite"/>
    </source>
</evidence>
<sequence>MAYLKQSLSLVLLLAAACVAQQQQSAQQSSQVKLEDIEQESNQRPQAQSAQGSPSPAQVPQLSPQQIAAFQQQYLVQPQQYFAPQFTFPEFQGVPLHYVPAGAAGANQPNVPPFQAYYVPQAQYPQAQYPQHVVPVVPQGQEAFRGPFTQHFIQHPAPQQAAQGAPQGVPQGQRTVSVIPPNNAVYRTIQPPFGANLIYTNPPALPPQIIFTQPQPQANYAVNAFQQRPSKAQYSSGVKSTPATPTKSPDYSNYAQTSSAAASSSAASTSANDQQYRFSG</sequence>
<organism evidence="3 4">
    <name type="scientific">Bemisia tabaci</name>
    <name type="common">Sweetpotato whitefly</name>
    <name type="synonym">Aleurodes tabaci</name>
    <dbReference type="NCBI Taxonomy" id="7038"/>
    <lineage>
        <taxon>Eukaryota</taxon>
        <taxon>Metazoa</taxon>
        <taxon>Ecdysozoa</taxon>
        <taxon>Arthropoda</taxon>
        <taxon>Hexapoda</taxon>
        <taxon>Insecta</taxon>
        <taxon>Pterygota</taxon>
        <taxon>Neoptera</taxon>
        <taxon>Paraneoptera</taxon>
        <taxon>Hemiptera</taxon>
        <taxon>Sternorrhyncha</taxon>
        <taxon>Aleyrodoidea</taxon>
        <taxon>Aleyrodidae</taxon>
        <taxon>Aleyrodinae</taxon>
        <taxon>Bemisia</taxon>
    </lineage>
</organism>
<keyword evidence="2" id="KW-0732">Signal</keyword>
<feature type="compositionally biased region" description="Low complexity" evidence="1">
    <location>
        <begin position="255"/>
        <end position="271"/>
    </location>
</feature>
<dbReference type="Proteomes" id="UP001152759">
    <property type="component" value="Chromosome 7"/>
</dbReference>
<feature type="signal peptide" evidence="2">
    <location>
        <begin position="1"/>
        <end position="22"/>
    </location>
</feature>
<dbReference type="KEGG" id="btab:109038135"/>
<feature type="region of interest" description="Disordered" evidence="1">
    <location>
        <begin position="29"/>
        <end position="62"/>
    </location>
</feature>
<gene>
    <name evidence="3" type="ORF">BEMITA_LOCUS11632</name>
</gene>
<accession>A0A9P0AJK3</accession>
<dbReference type="AlphaFoldDB" id="A0A9P0AJK3"/>
<evidence type="ECO:0000256" key="2">
    <source>
        <dbReference type="SAM" id="SignalP"/>
    </source>
</evidence>
<evidence type="ECO:0000313" key="4">
    <source>
        <dbReference type="Proteomes" id="UP001152759"/>
    </source>
</evidence>
<feature type="chain" id="PRO_5040227590" evidence="2">
    <location>
        <begin position="23"/>
        <end position="280"/>
    </location>
</feature>
<keyword evidence="4" id="KW-1185">Reference proteome</keyword>
<feature type="compositionally biased region" description="Polar residues" evidence="1">
    <location>
        <begin position="40"/>
        <end position="62"/>
    </location>
</feature>
<dbReference type="EMBL" id="OU963868">
    <property type="protein sequence ID" value="CAH0393206.1"/>
    <property type="molecule type" value="Genomic_DNA"/>
</dbReference>
<proteinExistence type="predicted"/>
<name>A0A9P0AJK3_BEMTA</name>
<feature type="compositionally biased region" description="Polar residues" evidence="1">
    <location>
        <begin position="231"/>
        <end position="254"/>
    </location>
</feature>
<reference evidence="3" key="1">
    <citation type="submission" date="2021-12" db="EMBL/GenBank/DDBJ databases">
        <authorList>
            <person name="King R."/>
        </authorList>
    </citation>
    <scope>NUCLEOTIDE SEQUENCE</scope>
</reference>
<dbReference type="PROSITE" id="PS51257">
    <property type="entry name" value="PROKAR_LIPOPROTEIN"/>
    <property type="match status" value="1"/>
</dbReference>
<evidence type="ECO:0000313" key="3">
    <source>
        <dbReference type="EMBL" id="CAH0393206.1"/>
    </source>
</evidence>
<feature type="region of interest" description="Disordered" evidence="1">
    <location>
        <begin position="231"/>
        <end position="280"/>
    </location>
</feature>